<keyword evidence="5" id="KW-0804">Transcription</keyword>
<comment type="similarity">
    <text evidence="7">Belongs to the AP2/ERF transcription factor family. ERF subfamily.</text>
</comment>
<comment type="subcellular location">
    <subcellularLocation>
        <location evidence="1">Nucleus</location>
    </subcellularLocation>
</comment>
<evidence type="ECO:0000256" key="1">
    <source>
        <dbReference type="ARBA" id="ARBA00004123"/>
    </source>
</evidence>
<dbReference type="GO" id="GO:0003677">
    <property type="term" value="F:DNA binding"/>
    <property type="evidence" value="ECO:0007669"/>
    <property type="project" value="UniProtKB-KW"/>
</dbReference>
<dbReference type="InterPro" id="IPR050913">
    <property type="entry name" value="AP2/ERF_ERF"/>
</dbReference>
<sequence length="252" mass="28554">MKKENESVTVTKKVFSVSRFLFNHSVLPNDGEIYKDTLTLKMLFGFKYTSKLSHQSHNPNKNLPLMPIEIDKSYEKRVMKIPKVGKKIEKKFLGVRQRPSGRWIAEIKESSQKLRLWLGTFDKAEEAALAYDCAARLLRGRNAKTNFPNPGTMNTHEEDYSILGKNPRSYQLLRHAVMKNHALSTSLYSTFMPWKNQIMTRDEHDTLVEETVVCSIPEQGSGCCGISFGSSKVYSSVVVAPSFSASSHDETP</sequence>
<dbReference type="InterPro" id="IPR036955">
    <property type="entry name" value="AP2/ERF_dom_sf"/>
</dbReference>
<keyword evidence="3" id="KW-0805">Transcription regulation</keyword>
<dbReference type="SMR" id="V7CE76"/>
<dbReference type="CDD" id="cd00018">
    <property type="entry name" value="AP2"/>
    <property type="match status" value="1"/>
</dbReference>
<evidence type="ECO:0000259" key="8">
    <source>
        <dbReference type="PROSITE" id="PS51032"/>
    </source>
</evidence>
<dbReference type="OMA" id="MKNHALS"/>
<evidence type="ECO:0000256" key="4">
    <source>
        <dbReference type="ARBA" id="ARBA00023125"/>
    </source>
</evidence>
<feature type="domain" description="AP2/ERF" evidence="8">
    <location>
        <begin position="91"/>
        <end position="148"/>
    </location>
</feature>
<dbReference type="GO" id="GO:0009877">
    <property type="term" value="P:nodulation"/>
    <property type="evidence" value="ECO:0007669"/>
    <property type="project" value="UniProtKB-KW"/>
</dbReference>
<evidence type="ECO:0000256" key="2">
    <source>
        <dbReference type="ARBA" id="ARBA00022458"/>
    </source>
</evidence>
<dbReference type="PANTHER" id="PTHR31194:SF82">
    <property type="entry name" value="AP2_ERF DOMAIN-CONTAINING PROTEIN"/>
    <property type="match status" value="1"/>
</dbReference>
<dbReference type="PROSITE" id="PS51032">
    <property type="entry name" value="AP2_ERF"/>
    <property type="match status" value="1"/>
</dbReference>
<dbReference type="PRINTS" id="PR00367">
    <property type="entry name" value="ETHRSPELEMNT"/>
</dbReference>
<reference evidence="10" key="1">
    <citation type="journal article" date="2014" name="Nat. Genet.">
        <title>A reference genome for common bean and genome-wide analysis of dual domestications.</title>
        <authorList>
            <person name="Schmutz J."/>
            <person name="McClean P.E."/>
            <person name="Mamidi S."/>
            <person name="Wu G.A."/>
            <person name="Cannon S.B."/>
            <person name="Grimwood J."/>
            <person name="Jenkins J."/>
            <person name="Shu S."/>
            <person name="Song Q."/>
            <person name="Chavarro C."/>
            <person name="Torres-Torres M."/>
            <person name="Geffroy V."/>
            <person name="Moghaddam S.M."/>
            <person name="Gao D."/>
            <person name="Abernathy B."/>
            <person name="Barry K."/>
            <person name="Blair M."/>
            <person name="Brick M.A."/>
            <person name="Chovatia M."/>
            <person name="Gepts P."/>
            <person name="Goodstein D.M."/>
            <person name="Gonzales M."/>
            <person name="Hellsten U."/>
            <person name="Hyten D.L."/>
            <person name="Jia G."/>
            <person name="Kelly J.D."/>
            <person name="Kudrna D."/>
            <person name="Lee R."/>
            <person name="Richard M.M."/>
            <person name="Miklas P.N."/>
            <person name="Osorno J.M."/>
            <person name="Rodrigues J."/>
            <person name="Thareau V."/>
            <person name="Urrea C.A."/>
            <person name="Wang M."/>
            <person name="Yu Y."/>
            <person name="Zhang M."/>
            <person name="Wing R.A."/>
            <person name="Cregan P.B."/>
            <person name="Rokhsar D.S."/>
            <person name="Jackson S.A."/>
        </authorList>
    </citation>
    <scope>NUCLEOTIDE SEQUENCE [LARGE SCALE GENOMIC DNA]</scope>
    <source>
        <strain evidence="10">cv. G19833</strain>
    </source>
</reference>
<dbReference type="EMBL" id="CM002290">
    <property type="protein sequence ID" value="ESW27171.1"/>
    <property type="molecule type" value="Genomic_DNA"/>
</dbReference>
<protein>
    <recommendedName>
        <fullName evidence="8">AP2/ERF domain-containing protein</fullName>
    </recommendedName>
</protein>
<dbReference type="InterPro" id="IPR001471">
    <property type="entry name" value="AP2/ERF_dom"/>
</dbReference>
<evidence type="ECO:0000256" key="7">
    <source>
        <dbReference type="ARBA" id="ARBA00024343"/>
    </source>
</evidence>
<dbReference type="eggNOG" id="ENOG502S0HI">
    <property type="taxonomic scope" value="Eukaryota"/>
</dbReference>
<proteinExistence type="inferred from homology"/>
<dbReference type="GO" id="GO:0003700">
    <property type="term" value="F:DNA-binding transcription factor activity"/>
    <property type="evidence" value="ECO:0007669"/>
    <property type="project" value="InterPro"/>
</dbReference>
<dbReference type="Proteomes" id="UP000000226">
    <property type="component" value="Chromosome 3"/>
</dbReference>
<evidence type="ECO:0000256" key="3">
    <source>
        <dbReference type="ARBA" id="ARBA00023015"/>
    </source>
</evidence>
<dbReference type="SUPFAM" id="SSF54171">
    <property type="entry name" value="DNA-binding domain"/>
    <property type="match status" value="1"/>
</dbReference>
<evidence type="ECO:0000256" key="6">
    <source>
        <dbReference type="ARBA" id="ARBA00023242"/>
    </source>
</evidence>
<gene>
    <name evidence="9" type="ORF">PHAVU_003G180000g</name>
</gene>
<name>V7CE76_PHAVU</name>
<organism evidence="9 10">
    <name type="scientific">Phaseolus vulgaris</name>
    <name type="common">Kidney bean</name>
    <name type="synonym">French bean</name>
    <dbReference type="NCBI Taxonomy" id="3885"/>
    <lineage>
        <taxon>Eukaryota</taxon>
        <taxon>Viridiplantae</taxon>
        <taxon>Streptophyta</taxon>
        <taxon>Embryophyta</taxon>
        <taxon>Tracheophyta</taxon>
        <taxon>Spermatophyta</taxon>
        <taxon>Magnoliopsida</taxon>
        <taxon>eudicotyledons</taxon>
        <taxon>Gunneridae</taxon>
        <taxon>Pentapetalae</taxon>
        <taxon>rosids</taxon>
        <taxon>fabids</taxon>
        <taxon>Fabales</taxon>
        <taxon>Fabaceae</taxon>
        <taxon>Papilionoideae</taxon>
        <taxon>50 kb inversion clade</taxon>
        <taxon>NPAAA clade</taxon>
        <taxon>indigoferoid/millettioid clade</taxon>
        <taxon>Phaseoleae</taxon>
        <taxon>Phaseolus</taxon>
    </lineage>
</organism>
<keyword evidence="6" id="KW-0539">Nucleus</keyword>
<dbReference type="PANTHER" id="PTHR31194">
    <property type="entry name" value="SHN SHINE , DNA BINDING / TRANSCRIPTION FACTOR"/>
    <property type="match status" value="1"/>
</dbReference>
<keyword evidence="2" id="KW-0536">Nodulation</keyword>
<evidence type="ECO:0000313" key="10">
    <source>
        <dbReference type="Proteomes" id="UP000000226"/>
    </source>
</evidence>
<dbReference type="Pfam" id="PF00847">
    <property type="entry name" value="AP2"/>
    <property type="match status" value="1"/>
</dbReference>
<dbReference type="STRING" id="3885.V7CE76"/>
<dbReference type="FunFam" id="3.30.730.10:FF:000005">
    <property type="entry name" value="ethylene-responsive transcription factor RAP2-11"/>
    <property type="match status" value="1"/>
</dbReference>
<dbReference type="OrthoDB" id="773121at2759"/>
<keyword evidence="4" id="KW-0238">DNA-binding</keyword>
<dbReference type="AlphaFoldDB" id="V7CE76"/>
<evidence type="ECO:0000256" key="5">
    <source>
        <dbReference type="ARBA" id="ARBA00023163"/>
    </source>
</evidence>
<accession>V7CE76</accession>
<dbReference type="Gramene" id="ESW27171">
    <property type="protein sequence ID" value="ESW27171"/>
    <property type="gene ID" value="PHAVU_003G180000g"/>
</dbReference>
<keyword evidence="10" id="KW-1185">Reference proteome</keyword>
<dbReference type="InterPro" id="IPR016177">
    <property type="entry name" value="DNA-bd_dom_sf"/>
</dbReference>
<dbReference type="SMART" id="SM00380">
    <property type="entry name" value="AP2"/>
    <property type="match status" value="1"/>
</dbReference>
<dbReference type="GO" id="GO:0005634">
    <property type="term" value="C:nucleus"/>
    <property type="evidence" value="ECO:0007669"/>
    <property type="project" value="UniProtKB-SubCell"/>
</dbReference>
<evidence type="ECO:0000313" key="9">
    <source>
        <dbReference type="EMBL" id="ESW27171.1"/>
    </source>
</evidence>
<dbReference type="Gene3D" id="3.30.730.10">
    <property type="entry name" value="AP2/ERF domain"/>
    <property type="match status" value="1"/>
</dbReference>